<dbReference type="OrthoDB" id="275223at2157"/>
<dbReference type="AlphaFoldDB" id="A0A7T3KTV6"/>
<evidence type="ECO:0000313" key="1">
    <source>
        <dbReference type="EMBL" id="QPV61574.1"/>
    </source>
</evidence>
<name>A0A7T3KTV6_9EURY</name>
<protein>
    <submittedName>
        <fullName evidence="1">Uncharacterized protein</fullName>
    </submittedName>
</protein>
<dbReference type="GeneID" id="60589321"/>
<organism evidence="1 2">
    <name type="scientific">Halosimplex litoreum</name>
    <dbReference type="NCBI Taxonomy" id="1198301"/>
    <lineage>
        <taxon>Archaea</taxon>
        <taxon>Methanobacteriati</taxon>
        <taxon>Methanobacteriota</taxon>
        <taxon>Stenosarchaea group</taxon>
        <taxon>Halobacteria</taxon>
        <taxon>Halobacteriales</taxon>
        <taxon>Haloarculaceae</taxon>
        <taxon>Halosimplex</taxon>
    </lineage>
</organism>
<dbReference type="Proteomes" id="UP000595001">
    <property type="component" value="Chromosome"/>
</dbReference>
<evidence type="ECO:0000313" key="2">
    <source>
        <dbReference type="Proteomes" id="UP000595001"/>
    </source>
</evidence>
<dbReference type="EMBL" id="CP065856">
    <property type="protein sequence ID" value="QPV61574.1"/>
    <property type="molecule type" value="Genomic_DNA"/>
</dbReference>
<dbReference type="KEGG" id="hlt:I7X12_12470"/>
<proteinExistence type="predicted"/>
<dbReference type="RefSeq" id="WP_198060404.1">
    <property type="nucleotide sequence ID" value="NZ_CP065856.1"/>
</dbReference>
<accession>A0A7T3KTV6</accession>
<reference evidence="1 2" key="1">
    <citation type="submission" date="2020-12" db="EMBL/GenBank/DDBJ databases">
        <title>Halosimplex halophilum sp. nov. and Halosimplex salinum sp. nov., two new members of the genus Halosimplex.</title>
        <authorList>
            <person name="Cui H.L."/>
        </authorList>
    </citation>
    <scope>NUCLEOTIDE SEQUENCE [LARGE SCALE GENOMIC DNA]</scope>
    <source>
        <strain evidence="1 2">YGH94</strain>
    </source>
</reference>
<sequence>MKMVVDIPDELVARVRTAVADGSYDDPEQFLELALRNQLEMEESEQLSLPSFGEAVGGGRPEQQDLLTAANETKSEVKEANDSDTTDHLEDLSWRSFEVRTVAPPDESRLDDGPLWGQYNRLFPVKLVVRRLATLLTDGEKEGVSYKRFREETAATARGYGLRLEEIDDVQDRGRGEKLASALPTSDKTDRSLERFKTHFVGQLETSGELTGAAPDLRFVDIHPDEKTFGLTEAGMEFASIRNPLLDEDLEADQSLSAKEREFYVEHVRSAVTEEYEAMQFLADAIMEGVNRPTSLTEKVAELNHNWSESQAKTVRSGLVSRMVELGLLSRHRVGARGTGYDVTDEGRDLLLPQIE</sequence>
<gene>
    <name evidence="1" type="ORF">I7X12_12470</name>
</gene>
<keyword evidence="2" id="KW-1185">Reference proteome</keyword>